<feature type="compositionally biased region" description="Basic and acidic residues" evidence="1">
    <location>
        <begin position="148"/>
        <end position="169"/>
    </location>
</feature>
<dbReference type="Proteomes" id="UP000243723">
    <property type="component" value="Unassembled WGS sequence"/>
</dbReference>
<name>A0A2P7ZQG3_9PEZI</name>
<protein>
    <submittedName>
        <fullName evidence="2">Uncharacterized protein</fullName>
    </submittedName>
</protein>
<dbReference type="AlphaFoldDB" id="A0A2P7ZQG3"/>
<organism evidence="2 3">
    <name type="scientific">Elsinoe australis</name>
    <dbReference type="NCBI Taxonomy" id="40998"/>
    <lineage>
        <taxon>Eukaryota</taxon>
        <taxon>Fungi</taxon>
        <taxon>Dikarya</taxon>
        <taxon>Ascomycota</taxon>
        <taxon>Pezizomycotina</taxon>
        <taxon>Dothideomycetes</taxon>
        <taxon>Dothideomycetidae</taxon>
        <taxon>Myriangiales</taxon>
        <taxon>Elsinoaceae</taxon>
        <taxon>Elsinoe</taxon>
    </lineage>
</organism>
<reference evidence="2 3" key="1">
    <citation type="submission" date="2017-05" db="EMBL/GenBank/DDBJ databases">
        <title>Draft genome sequence of Elsinoe australis.</title>
        <authorList>
            <person name="Cheng Q."/>
        </authorList>
    </citation>
    <scope>NUCLEOTIDE SEQUENCE [LARGE SCALE GENOMIC DNA]</scope>
    <source>
        <strain evidence="2 3">NL1</strain>
    </source>
</reference>
<feature type="region of interest" description="Disordered" evidence="1">
    <location>
        <begin position="22"/>
        <end position="73"/>
    </location>
</feature>
<evidence type="ECO:0000313" key="2">
    <source>
        <dbReference type="EMBL" id="PSK50433.1"/>
    </source>
</evidence>
<comment type="caution">
    <text evidence="2">The sequence shown here is derived from an EMBL/GenBank/DDBJ whole genome shotgun (WGS) entry which is preliminary data.</text>
</comment>
<evidence type="ECO:0000313" key="3">
    <source>
        <dbReference type="Proteomes" id="UP000243723"/>
    </source>
</evidence>
<feature type="compositionally biased region" description="Polar residues" evidence="1">
    <location>
        <begin position="37"/>
        <end position="52"/>
    </location>
</feature>
<proteinExistence type="predicted"/>
<keyword evidence="3" id="KW-1185">Reference proteome</keyword>
<accession>A0A2P7ZQG3</accession>
<dbReference type="EMBL" id="NHZQ01000138">
    <property type="protein sequence ID" value="PSK50433.1"/>
    <property type="molecule type" value="Genomic_DNA"/>
</dbReference>
<evidence type="ECO:0000256" key="1">
    <source>
        <dbReference type="SAM" id="MobiDB-lite"/>
    </source>
</evidence>
<feature type="region of interest" description="Disordered" evidence="1">
    <location>
        <begin position="142"/>
        <end position="169"/>
    </location>
</feature>
<sequence>MAPRPSIKDKAQAGPFRVFAGVAGKQLAQHSGDDESGGSTSNDPSKVTSTRGTEAESIGDALTRAFGGPPTTKTAAWATMDPALLSAAEAVIFNNMDVMMDKLDEIGRALRVIWGESHQEAIEDDAGEVGEAEEAEEAIEETVSMKRKAMDAGKETVKKAKGKEASETS</sequence>
<gene>
    <name evidence="2" type="ORF">B9Z65_377</name>
</gene>